<sequence>MALIAGCNSGQDSESGKDKLIQVKNSTFDNVTREEGKTISRHLENLAESVPGVKGATAVVIGRYAIVGIDLDANLERSEAGVLKYSVAESLKDDPNGANAMIIADPDLNARLKEVAEDIRQGRPGQGIMNELSDITGRVMPEVPADMIDPHPKSGTEEPKKKMNNKDDRRLEQDQQEQSNHYKD</sequence>
<dbReference type="Pfam" id="PF09580">
    <property type="entry name" value="Spore_YhcN_YlaJ"/>
    <property type="match status" value="1"/>
</dbReference>
<comment type="caution">
    <text evidence="2">The sequence shown here is derived from an EMBL/GenBank/DDBJ whole genome shotgun (WGS) entry which is preliminary data.</text>
</comment>
<dbReference type="OrthoDB" id="2381329at2"/>
<proteinExistence type="predicted"/>
<dbReference type="InterPro" id="IPR019076">
    <property type="entry name" value="Spore_lipoprot_YhcN/YlaJ-like"/>
</dbReference>
<accession>A0A398BEC3</accession>
<feature type="compositionally biased region" description="Basic and acidic residues" evidence="1">
    <location>
        <begin position="148"/>
        <end position="173"/>
    </location>
</feature>
<name>A0A398BEC3_9BACI</name>
<dbReference type="AlphaFoldDB" id="A0A398BEC3"/>
<keyword evidence="2" id="KW-0449">Lipoprotein</keyword>
<evidence type="ECO:0000256" key="1">
    <source>
        <dbReference type="SAM" id="MobiDB-lite"/>
    </source>
</evidence>
<organism evidence="2 3">
    <name type="scientific">Mesobacillus zeae</name>
    <dbReference type="NCBI Taxonomy" id="1917180"/>
    <lineage>
        <taxon>Bacteria</taxon>
        <taxon>Bacillati</taxon>
        <taxon>Bacillota</taxon>
        <taxon>Bacilli</taxon>
        <taxon>Bacillales</taxon>
        <taxon>Bacillaceae</taxon>
        <taxon>Mesobacillus</taxon>
    </lineage>
</organism>
<evidence type="ECO:0000313" key="3">
    <source>
        <dbReference type="Proteomes" id="UP000265816"/>
    </source>
</evidence>
<evidence type="ECO:0000313" key="2">
    <source>
        <dbReference type="EMBL" id="RID88137.1"/>
    </source>
</evidence>
<dbReference type="NCBIfam" id="TIGR02898">
    <property type="entry name" value="spore_YhcN_YlaJ"/>
    <property type="match status" value="1"/>
</dbReference>
<dbReference type="InterPro" id="IPR014247">
    <property type="entry name" value="Spore_lipoprot_YhcN/YlaJ"/>
</dbReference>
<dbReference type="Proteomes" id="UP000265816">
    <property type="component" value="Unassembled WGS sequence"/>
</dbReference>
<reference evidence="2 3" key="1">
    <citation type="submission" date="2018-08" db="EMBL/GenBank/DDBJ databases">
        <title>Bacillus jemisoniae sp. nov., Bacillus chryseoplanitiae sp. nov., Bacillus resnikiae sp. nov., and Bacillus frankliniae sp. nov., isolated from Viking spacecraft and associated surfaces.</title>
        <authorList>
            <person name="Seuylemezian A."/>
            <person name="Vaishampayan P."/>
        </authorList>
    </citation>
    <scope>NUCLEOTIDE SEQUENCE [LARGE SCALE GENOMIC DNA]</scope>
    <source>
        <strain evidence="2 3">JJ-247</strain>
    </source>
</reference>
<gene>
    <name evidence="2" type="ORF">D1970_03220</name>
</gene>
<feature type="region of interest" description="Disordered" evidence="1">
    <location>
        <begin position="141"/>
        <end position="184"/>
    </location>
</feature>
<keyword evidence="3" id="KW-1185">Reference proteome</keyword>
<protein>
    <submittedName>
        <fullName evidence="2">YhcN/YlaJ family sporulation lipoprotein</fullName>
    </submittedName>
</protein>
<dbReference type="GO" id="GO:0030435">
    <property type="term" value="P:sporulation resulting in formation of a cellular spore"/>
    <property type="evidence" value="ECO:0007669"/>
    <property type="project" value="InterPro"/>
</dbReference>
<dbReference type="EMBL" id="QWVT01000008">
    <property type="protein sequence ID" value="RID88137.1"/>
    <property type="molecule type" value="Genomic_DNA"/>
</dbReference>